<feature type="domain" description="SAP" evidence="8">
    <location>
        <begin position="388"/>
        <end position="422"/>
    </location>
</feature>
<dbReference type="Proteomes" id="UP001158576">
    <property type="component" value="Chromosome PAR"/>
</dbReference>
<feature type="compositionally biased region" description="Pro residues" evidence="6">
    <location>
        <begin position="341"/>
        <end position="355"/>
    </location>
</feature>
<evidence type="ECO:0000259" key="8">
    <source>
        <dbReference type="PROSITE" id="PS50800"/>
    </source>
</evidence>
<evidence type="ECO:0000256" key="1">
    <source>
        <dbReference type="ARBA" id="ARBA00004123"/>
    </source>
</evidence>
<keyword evidence="3" id="KW-0863">Zinc-finger</keyword>
<feature type="domain" description="Matrin-type" evidence="7">
    <location>
        <begin position="212"/>
        <end position="243"/>
    </location>
</feature>
<keyword evidence="5" id="KW-0539">Nucleus</keyword>
<gene>
    <name evidence="9" type="ORF">OKIOD_LOCUS3484</name>
</gene>
<evidence type="ECO:0000256" key="6">
    <source>
        <dbReference type="SAM" id="MobiDB-lite"/>
    </source>
</evidence>
<dbReference type="InterPro" id="IPR003034">
    <property type="entry name" value="SAP_dom"/>
</dbReference>
<feature type="region of interest" description="Disordered" evidence="6">
    <location>
        <begin position="341"/>
        <end position="379"/>
    </location>
</feature>
<comment type="subcellular location">
    <subcellularLocation>
        <location evidence="1">Nucleus</location>
    </subcellularLocation>
</comment>
<evidence type="ECO:0000256" key="5">
    <source>
        <dbReference type="ARBA" id="ARBA00023242"/>
    </source>
</evidence>
<feature type="compositionally biased region" description="Basic and acidic residues" evidence="6">
    <location>
        <begin position="41"/>
        <end position="51"/>
    </location>
</feature>
<evidence type="ECO:0000313" key="9">
    <source>
        <dbReference type="EMBL" id="CAG5088672.1"/>
    </source>
</evidence>
<feature type="region of interest" description="Disordered" evidence="6">
    <location>
        <begin position="1"/>
        <end position="63"/>
    </location>
</feature>
<evidence type="ECO:0000256" key="2">
    <source>
        <dbReference type="ARBA" id="ARBA00022723"/>
    </source>
</evidence>
<dbReference type="InterPro" id="IPR000690">
    <property type="entry name" value="Matrin/U1-C_Znf_C2H2"/>
</dbReference>
<protein>
    <submittedName>
        <fullName evidence="9">Oidioi.mRNA.OKI2018_I69.PAR.g11926.t1.cds</fullName>
    </submittedName>
</protein>
<accession>A0ABN7S4Q4</accession>
<reference evidence="9 10" key="1">
    <citation type="submission" date="2021-04" db="EMBL/GenBank/DDBJ databases">
        <authorList>
            <person name="Bliznina A."/>
        </authorList>
    </citation>
    <scope>NUCLEOTIDE SEQUENCE [LARGE SCALE GENOMIC DNA]</scope>
</reference>
<evidence type="ECO:0000256" key="4">
    <source>
        <dbReference type="ARBA" id="ARBA00022833"/>
    </source>
</evidence>
<evidence type="ECO:0000313" key="10">
    <source>
        <dbReference type="Proteomes" id="UP001158576"/>
    </source>
</evidence>
<keyword evidence="10" id="KW-1185">Reference proteome</keyword>
<proteinExistence type="predicted"/>
<sequence>MSVRDPIKERLNFLNQQLQKMESEDEAKRVESERRRKRKEGKPMDPRDPRAKRTISPQVNRPVKPAPKEEFLFRKAHPRMQKRIFAPAPFEMKQEVTKTVVHPFADDVNLDDENFDEDGDLIGIISDFSSTNKSTHYRETFKIPGEIDEEAPSSSTGIVNPFTVADQLAAFMRPKMTMPSELAIKPDELDLELNGYNQEPFAQHLIVNVQGYYCKVCDMFFCEDEEPKKRHSSSREHYEQVARRLRGTATRSPPESFTAPSADVKQEVNAEVPAPYLPPPPAFVNRPAPLVSPSKAERPVKREWTPDNRFIQRHTPQPMVPKYGQQVDPRGPRPVAIELGPPPPRQFTDRNPPPRQFSSARAVRPRYDNPNTPDRLNNALKRGNFENLPILTYEDLQFNMRIRGMPVDGEKELLLQRLKVLLQLEDRNRNARGYFLTQIFERNVEGRKFEWLQKDKLEKILLEIQGVVAVINIERREEKNEIVWFVVLLTTFPVTHELIAPEPLVRRYQSIPLRVCPYKNLLALMDPPKKPMTAVNRHFTPKTECNYVAVD</sequence>
<dbReference type="SMART" id="SM00451">
    <property type="entry name" value="ZnF_U1"/>
    <property type="match status" value="1"/>
</dbReference>
<name>A0ABN7S4Q4_OIKDI</name>
<dbReference type="PROSITE" id="PS50171">
    <property type="entry name" value="ZF_MATRIN"/>
    <property type="match status" value="1"/>
</dbReference>
<dbReference type="InterPro" id="IPR003604">
    <property type="entry name" value="Matrin/U1-like-C_Znf_C2H2"/>
</dbReference>
<organism evidence="9 10">
    <name type="scientific">Oikopleura dioica</name>
    <name type="common">Tunicate</name>
    <dbReference type="NCBI Taxonomy" id="34765"/>
    <lineage>
        <taxon>Eukaryota</taxon>
        <taxon>Metazoa</taxon>
        <taxon>Chordata</taxon>
        <taxon>Tunicata</taxon>
        <taxon>Appendicularia</taxon>
        <taxon>Copelata</taxon>
        <taxon>Oikopleuridae</taxon>
        <taxon>Oikopleura</taxon>
    </lineage>
</organism>
<dbReference type="EMBL" id="OU015568">
    <property type="protein sequence ID" value="CAG5088672.1"/>
    <property type="molecule type" value="Genomic_DNA"/>
</dbReference>
<keyword evidence="4" id="KW-0862">Zinc</keyword>
<feature type="compositionally biased region" description="Basic and acidic residues" evidence="6">
    <location>
        <begin position="1"/>
        <end position="11"/>
    </location>
</feature>
<keyword evidence="2" id="KW-0479">Metal-binding</keyword>
<evidence type="ECO:0000259" key="7">
    <source>
        <dbReference type="PROSITE" id="PS50171"/>
    </source>
</evidence>
<dbReference type="PROSITE" id="PS50800">
    <property type="entry name" value="SAP"/>
    <property type="match status" value="1"/>
</dbReference>
<evidence type="ECO:0000256" key="3">
    <source>
        <dbReference type="ARBA" id="ARBA00022771"/>
    </source>
</evidence>